<sequence>MSSIPEHLLEPLDFAASELKDMLSPRIEEDERLVQKGLLLFRQRLVSQIRFDGTNISGVVQDVMPARVLLDLDYINLSECSCPADGFCRHQLAVFFQLLSQATSVMDWAADWRKPLKESKAVQLLGLQTARDLLTSSSRQKPDYDRWVAAFHESFTAIMTRNGEPKPYTISELFHIYTRQWKANAPFEQEWKLLYHLIGYFFSFKYLMKLSTELGHSREIINRYYLHLFEDLIQDIVDATEKLSVHSLPFAFDEFIEKFKADSADILMGEFTLDFEQIQIYRLLWAKFFKKKAWCQEEVAKLRAIENKNFPISVGITHQHILLGDDEIALDQLSGTDKWLTPYFLYWLGLFTSHKEWKRMGPYVEEFIKKLREYIHIEDNHYANRSFTNMAIRAIQPYCTEAGRQDLYEKALFELLPYSFSEYEDILFENEDFARWTDLQAMLNYDIDMLPKSRIKVIEKAEPSLLLPLYHQSVQSHIAHKGRDHYRQAVRKLKKLRTLYKKLKRQDDWAFFLEALLEKTKRLRAFQEECKRGKLIDA</sequence>
<organism evidence="3 4">
    <name type="scientific">Cytobacillus depressus</name>
    <dbReference type="NCBI Taxonomy" id="1602942"/>
    <lineage>
        <taxon>Bacteria</taxon>
        <taxon>Bacillati</taxon>
        <taxon>Bacillota</taxon>
        <taxon>Bacilli</taxon>
        <taxon>Bacillales</taxon>
        <taxon>Bacillaceae</taxon>
        <taxon>Cytobacillus</taxon>
    </lineage>
</organism>
<name>A0A6L3V7I0_9BACI</name>
<dbReference type="OrthoDB" id="7593573at2"/>
<protein>
    <submittedName>
        <fullName evidence="3">SWIM zinc finger family protein</fullName>
    </submittedName>
</protein>
<keyword evidence="1" id="KW-0479">Metal-binding</keyword>
<dbReference type="AlphaFoldDB" id="A0A6L3V7I0"/>
<dbReference type="InterPro" id="IPR007527">
    <property type="entry name" value="Znf_SWIM"/>
</dbReference>
<evidence type="ECO:0000259" key="2">
    <source>
        <dbReference type="PROSITE" id="PS50966"/>
    </source>
</evidence>
<dbReference type="GO" id="GO:0008270">
    <property type="term" value="F:zinc ion binding"/>
    <property type="evidence" value="ECO:0007669"/>
    <property type="project" value="UniProtKB-KW"/>
</dbReference>
<dbReference type="RefSeq" id="WP_151534498.1">
    <property type="nucleotide sequence ID" value="NZ_WBOS01000003.1"/>
</dbReference>
<evidence type="ECO:0000313" key="4">
    <source>
        <dbReference type="Proteomes" id="UP000481030"/>
    </source>
</evidence>
<keyword evidence="1" id="KW-0862">Zinc</keyword>
<reference evidence="3 4" key="1">
    <citation type="journal article" date="2016" name="Antonie Van Leeuwenhoek">
        <title>Bacillus depressus sp. nov., isolated from soil of a sunflower field.</title>
        <authorList>
            <person name="Wei X."/>
            <person name="Xin D."/>
            <person name="Xin Y."/>
            <person name="Zhang H."/>
            <person name="Wang T."/>
            <person name="Zhang J."/>
        </authorList>
    </citation>
    <scope>NUCLEOTIDE SEQUENCE [LARGE SCALE GENOMIC DNA]</scope>
    <source>
        <strain evidence="3 4">BZ1</strain>
    </source>
</reference>
<dbReference type="PROSITE" id="PS50966">
    <property type="entry name" value="ZF_SWIM"/>
    <property type="match status" value="1"/>
</dbReference>
<dbReference type="EMBL" id="WBOS01000003">
    <property type="protein sequence ID" value="KAB2336547.1"/>
    <property type="molecule type" value="Genomic_DNA"/>
</dbReference>
<proteinExistence type="predicted"/>
<feature type="domain" description="SWIM-type" evidence="2">
    <location>
        <begin position="66"/>
        <end position="99"/>
    </location>
</feature>
<keyword evidence="4" id="KW-1185">Reference proteome</keyword>
<evidence type="ECO:0000313" key="3">
    <source>
        <dbReference type="EMBL" id="KAB2336547.1"/>
    </source>
</evidence>
<accession>A0A6L3V7I0</accession>
<dbReference type="Proteomes" id="UP000481030">
    <property type="component" value="Unassembled WGS sequence"/>
</dbReference>
<gene>
    <name evidence="3" type="ORF">F7731_09230</name>
</gene>
<evidence type="ECO:0000256" key="1">
    <source>
        <dbReference type="PROSITE-ProRule" id="PRU00325"/>
    </source>
</evidence>
<keyword evidence="1" id="KW-0863">Zinc-finger</keyword>
<comment type="caution">
    <text evidence="3">The sequence shown here is derived from an EMBL/GenBank/DDBJ whole genome shotgun (WGS) entry which is preliminary data.</text>
</comment>